<gene>
    <name evidence="1" type="ORF">ACFPL4_09580</name>
</gene>
<sequence length="139" mass="14395">MEPSVHESVGFSAGCPDCGAELEGWGTHALVGGSLRWDTGINCPACGCAVLSCGDDDVPAELRARLLADHGPARLQVDPSAGGTAIMRVLRVELGVDLANIRSVLHTVLTGEHSGTLPEMEFLARKLRAAGVDAVAARP</sequence>
<name>A0ABV9V5G2_STRAZ</name>
<comment type="caution">
    <text evidence="1">The sequence shown here is derived from an EMBL/GenBank/DDBJ whole genome shotgun (WGS) entry which is preliminary data.</text>
</comment>
<dbReference type="GeneID" id="31233292"/>
<protein>
    <submittedName>
        <fullName evidence="1">Uncharacterized protein</fullName>
    </submittedName>
</protein>
<evidence type="ECO:0000313" key="1">
    <source>
        <dbReference type="EMBL" id="MFC4978621.1"/>
    </source>
</evidence>
<proteinExistence type="predicted"/>
<evidence type="ECO:0000313" key="2">
    <source>
        <dbReference type="Proteomes" id="UP001595908"/>
    </source>
</evidence>
<organism evidence="1 2">
    <name type="scientific">Streptomyces atroolivaceus</name>
    <dbReference type="NCBI Taxonomy" id="66869"/>
    <lineage>
        <taxon>Bacteria</taxon>
        <taxon>Bacillati</taxon>
        <taxon>Actinomycetota</taxon>
        <taxon>Actinomycetes</taxon>
        <taxon>Kitasatosporales</taxon>
        <taxon>Streptomycetaceae</taxon>
        <taxon>Streptomyces</taxon>
    </lineage>
</organism>
<reference evidence="2" key="1">
    <citation type="journal article" date="2019" name="Int. J. Syst. Evol. Microbiol.">
        <title>The Global Catalogue of Microorganisms (GCM) 10K type strain sequencing project: providing services to taxonomists for standard genome sequencing and annotation.</title>
        <authorList>
            <consortium name="The Broad Institute Genomics Platform"/>
            <consortium name="The Broad Institute Genome Sequencing Center for Infectious Disease"/>
            <person name="Wu L."/>
            <person name="Ma J."/>
        </authorList>
    </citation>
    <scope>NUCLEOTIDE SEQUENCE [LARGE SCALE GENOMIC DNA]</scope>
    <source>
        <strain evidence="2">ICMP 257</strain>
    </source>
</reference>
<dbReference type="Proteomes" id="UP001595908">
    <property type="component" value="Unassembled WGS sequence"/>
</dbReference>
<dbReference type="EMBL" id="JBHSJE010000002">
    <property type="protein sequence ID" value="MFC4978621.1"/>
    <property type="molecule type" value="Genomic_DNA"/>
</dbReference>
<dbReference type="RefSeq" id="WP_244300158.1">
    <property type="nucleotide sequence ID" value="NZ_JBFBDJ010000010.1"/>
</dbReference>
<keyword evidence="2" id="KW-1185">Reference proteome</keyword>
<accession>A0ABV9V5G2</accession>